<evidence type="ECO:0000313" key="2">
    <source>
        <dbReference type="EMBL" id="RCV20575.1"/>
    </source>
</evidence>
<name>A0A368QRI0_SETIT</name>
<feature type="compositionally biased region" description="Basic and acidic residues" evidence="1">
    <location>
        <begin position="133"/>
        <end position="151"/>
    </location>
</feature>
<reference evidence="2" key="1">
    <citation type="journal article" date="2012" name="Nat. Biotechnol.">
        <title>Reference genome sequence of the model plant Setaria.</title>
        <authorList>
            <person name="Bennetzen J.L."/>
            <person name="Schmutz J."/>
            <person name="Wang H."/>
            <person name="Percifield R."/>
            <person name="Hawkins J."/>
            <person name="Pontaroli A.C."/>
            <person name="Estep M."/>
            <person name="Feng L."/>
            <person name="Vaughn J.N."/>
            <person name="Grimwood J."/>
            <person name="Jenkins J."/>
            <person name="Barry K."/>
            <person name="Lindquist E."/>
            <person name="Hellsten U."/>
            <person name="Deshpande S."/>
            <person name="Wang X."/>
            <person name="Wu X."/>
            <person name="Mitros T."/>
            <person name="Triplett J."/>
            <person name="Yang X."/>
            <person name="Ye C.Y."/>
            <person name="Mauro-Herrera M."/>
            <person name="Wang L."/>
            <person name="Li P."/>
            <person name="Sharma M."/>
            <person name="Sharma R."/>
            <person name="Ronald P.C."/>
            <person name="Panaud O."/>
            <person name="Kellogg E.A."/>
            <person name="Brutnell T.P."/>
            <person name="Doust A.N."/>
            <person name="Tuskan G.A."/>
            <person name="Rokhsar D."/>
            <person name="Devos K.M."/>
        </authorList>
    </citation>
    <scope>NUCLEOTIDE SEQUENCE [LARGE SCALE GENOMIC DNA]</scope>
    <source>
        <strain evidence="2">Yugu1</strain>
    </source>
</reference>
<dbReference type="PANTHER" id="PTHR30411">
    <property type="entry name" value="CYTOPLASMIC PROTEIN"/>
    <property type="match status" value="1"/>
</dbReference>
<sequence>MLPPSPEAGATEARLSALLAARGVRDFAFRHVPANYYDRPLEERRGLLRADSVAQVNTQATADVVDCSNPKNSKYYVVVVQVAVEKRWSEKLKVVVVKRWQASFRIRTSLLNLLRSLNKQRTCLAARCSVDSEGDHADGKEDQEAHQGDQQDVLEKKIEDGGLHCSVRPQ</sequence>
<protein>
    <submittedName>
        <fullName evidence="2">Uncharacterized protein</fullName>
    </submittedName>
</protein>
<evidence type="ECO:0000256" key="1">
    <source>
        <dbReference type="SAM" id="MobiDB-lite"/>
    </source>
</evidence>
<gene>
    <name evidence="2" type="ORF">SETIT_4G067500v2</name>
</gene>
<dbReference type="PANTHER" id="PTHR30411:SF4">
    <property type="entry name" value="YBAK_AMINOACYL-TRNA SYNTHETASE-ASSOCIATED DOMAIN-CONTAINING PROTEIN"/>
    <property type="match status" value="1"/>
</dbReference>
<proteinExistence type="predicted"/>
<dbReference type="AlphaFoldDB" id="A0A368QRI0"/>
<dbReference type="EMBL" id="CM003531">
    <property type="protein sequence ID" value="RCV20575.1"/>
    <property type="molecule type" value="Genomic_DNA"/>
</dbReference>
<organism evidence="2">
    <name type="scientific">Setaria italica</name>
    <name type="common">Foxtail millet</name>
    <name type="synonym">Panicum italicum</name>
    <dbReference type="NCBI Taxonomy" id="4555"/>
    <lineage>
        <taxon>Eukaryota</taxon>
        <taxon>Viridiplantae</taxon>
        <taxon>Streptophyta</taxon>
        <taxon>Embryophyta</taxon>
        <taxon>Tracheophyta</taxon>
        <taxon>Spermatophyta</taxon>
        <taxon>Magnoliopsida</taxon>
        <taxon>Liliopsida</taxon>
        <taxon>Poales</taxon>
        <taxon>Poaceae</taxon>
        <taxon>PACMAD clade</taxon>
        <taxon>Panicoideae</taxon>
        <taxon>Panicodae</taxon>
        <taxon>Paniceae</taxon>
        <taxon>Cenchrinae</taxon>
        <taxon>Setaria</taxon>
    </lineage>
</organism>
<dbReference type="OrthoDB" id="1058301at2759"/>
<accession>A0A368QRI0</accession>
<reference evidence="2" key="2">
    <citation type="submission" date="2015-07" db="EMBL/GenBank/DDBJ databases">
        <authorList>
            <person name="Noorani M."/>
        </authorList>
    </citation>
    <scope>NUCLEOTIDE SEQUENCE</scope>
    <source>
        <strain evidence="2">Yugu1</strain>
    </source>
</reference>
<feature type="region of interest" description="Disordered" evidence="1">
    <location>
        <begin position="132"/>
        <end position="151"/>
    </location>
</feature>